<dbReference type="InterPro" id="IPR031481">
    <property type="entry name" value="Glyco_tran_10_N"/>
</dbReference>
<comment type="subcellular location">
    <subcellularLocation>
        <location evidence="1 12">Golgi apparatus</location>
        <location evidence="1 12">Golgi stack membrane</location>
        <topology evidence="1 12">Single-pass type II membrane protein</topology>
    </subcellularLocation>
</comment>
<evidence type="ECO:0000256" key="7">
    <source>
        <dbReference type="ARBA" id="ARBA00022968"/>
    </source>
</evidence>
<sequence>MREDNGHRARVIIFYLSVIFALIIGTLSLIEKYHSNGSSFQELNSSNNNNKDITHEDGHKEVFVWSSDSQDWALVAGDDSLRHNHEHLLASSSRRQDARDCIWPEDRAKEQCPGGGDRIINQLKLDRHHQDKIFKISVANDYSLPLGQELFIGDQCPVNKCLITHDLNEADAIVFPNSDVHLEPERARRSEQIWIAHFLESPPNTFDQRLTRKYRGQHQFNWTAGYRSDSDIVTPYAKFVPYLVSQGEKKSLRNKQHQIGHNHYDADSLVVSDKHRSLIEQKQTRVAWFASNCHAKNNRLELAKELARHIPVDIYGKCGNLTCNKWTQTECMTLINRDYKFYLAFENSNTREYITEKLYGNALGYNDQDHLLIPIVMGARREDYERLAPPGSFIHVDDFGGSMKELASNLKRIGSNNSLYYSYFKWKTMGKFIETKFMCRLCAMLHESHKSKRIKIISNLREWYLNE</sequence>
<dbReference type="EMBL" id="GGYP01002477">
    <property type="protein sequence ID" value="MDE47248.1"/>
    <property type="molecule type" value="Transcribed_RNA"/>
</dbReference>
<feature type="domain" description="Fucosyltransferase N-terminal" evidence="14">
    <location>
        <begin position="155"/>
        <end position="236"/>
    </location>
</feature>
<evidence type="ECO:0000256" key="1">
    <source>
        <dbReference type="ARBA" id="ARBA00004447"/>
    </source>
</evidence>
<organism evidence="15">
    <name type="scientific">Aceria tosichella</name>
    <name type="common">wheat curl mite</name>
    <dbReference type="NCBI Taxonomy" id="561515"/>
    <lineage>
        <taxon>Eukaryota</taxon>
        <taxon>Metazoa</taxon>
        <taxon>Ecdysozoa</taxon>
        <taxon>Arthropoda</taxon>
        <taxon>Chelicerata</taxon>
        <taxon>Arachnida</taxon>
        <taxon>Acari</taxon>
        <taxon>Acariformes</taxon>
        <taxon>Trombidiformes</taxon>
        <taxon>Prostigmata</taxon>
        <taxon>Eupodina</taxon>
        <taxon>Eriophyoidea</taxon>
        <taxon>Eriophyidae</taxon>
        <taxon>Eriophyinae</taxon>
        <taxon>Aceriini</taxon>
        <taxon>Aceria</taxon>
    </lineage>
</organism>
<dbReference type="SUPFAM" id="SSF53756">
    <property type="entry name" value="UDP-Glycosyltransferase/glycogen phosphorylase"/>
    <property type="match status" value="1"/>
</dbReference>
<dbReference type="EC" id="2.4.1.-" evidence="12"/>
<keyword evidence="6 12" id="KW-0812">Transmembrane</keyword>
<evidence type="ECO:0000256" key="4">
    <source>
        <dbReference type="ARBA" id="ARBA00022676"/>
    </source>
</evidence>
<dbReference type="GO" id="GO:0032580">
    <property type="term" value="C:Golgi cisterna membrane"/>
    <property type="evidence" value="ECO:0007669"/>
    <property type="project" value="UniProtKB-SubCell"/>
</dbReference>
<evidence type="ECO:0000256" key="5">
    <source>
        <dbReference type="ARBA" id="ARBA00022679"/>
    </source>
</evidence>
<keyword evidence="9 12" id="KW-0333">Golgi apparatus</keyword>
<dbReference type="Gene3D" id="3.40.50.11660">
    <property type="entry name" value="Glycosyl transferase family 10, C-terminal domain"/>
    <property type="match status" value="1"/>
</dbReference>
<evidence type="ECO:0000259" key="13">
    <source>
        <dbReference type="Pfam" id="PF00852"/>
    </source>
</evidence>
<dbReference type="InterPro" id="IPR001503">
    <property type="entry name" value="Glyco_trans_10"/>
</dbReference>
<comment type="similarity">
    <text evidence="3 12">Belongs to the glycosyltransferase 10 family.</text>
</comment>
<name>A0A6G1SA28_9ACAR</name>
<dbReference type="UniPathway" id="UPA00378"/>
<evidence type="ECO:0000259" key="14">
    <source>
        <dbReference type="Pfam" id="PF17039"/>
    </source>
</evidence>
<keyword evidence="4 12" id="KW-0328">Glycosyltransferase</keyword>
<evidence type="ECO:0000256" key="3">
    <source>
        <dbReference type="ARBA" id="ARBA00008919"/>
    </source>
</evidence>
<dbReference type="PANTHER" id="PTHR48438">
    <property type="entry name" value="ALPHA-(1,3)-FUCOSYLTRANSFERASE C-RELATED"/>
    <property type="match status" value="1"/>
</dbReference>
<keyword evidence="8 12" id="KW-1133">Transmembrane helix</keyword>
<protein>
    <recommendedName>
        <fullName evidence="12">Fucosyltransferase</fullName>
        <ecNumber evidence="12">2.4.1.-</ecNumber>
    </recommendedName>
</protein>
<dbReference type="Pfam" id="PF00852">
    <property type="entry name" value="Glyco_transf_10"/>
    <property type="match status" value="1"/>
</dbReference>
<reference evidence="15" key="1">
    <citation type="submission" date="2018-10" db="EMBL/GenBank/DDBJ databases">
        <title>Transcriptome assembly of Aceria tosichella (Wheat curl mite) Type 2.</title>
        <authorList>
            <person name="Scully E.D."/>
            <person name="Geib S.M."/>
            <person name="Palmer N.A."/>
            <person name="Gupta A.K."/>
            <person name="Sarath G."/>
            <person name="Tatineni S."/>
        </authorList>
    </citation>
    <scope>NUCLEOTIDE SEQUENCE</scope>
    <source>
        <strain evidence="15">LincolnNE</strain>
    </source>
</reference>
<keyword evidence="11" id="KW-0325">Glycoprotein</keyword>
<evidence type="ECO:0000313" key="15">
    <source>
        <dbReference type="EMBL" id="MDE47248.1"/>
    </source>
</evidence>
<comment type="pathway">
    <text evidence="2">Protein modification; protein glycosylation.</text>
</comment>
<dbReference type="AlphaFoldDB" id="A0A6G1SA28"/>
<feature type="transmembrane region" description="Helical" evidence="12">
    <location>
        <begin position="12"/>
        <end position="30"/>
    </location>
</feature>
<evidence type="ECO:0000256" key="12">
    <source>
        <dbReference type="RuleBase" id="RU003832"/>
    </source>
</evidence>
<keyword evidence="10 12" id="KW-0472">Membrane</keyword>
<dbReference type="InterPro" id="IPR038577">
    <property type="entry name" value="GT10-like_C_sf"/>
</dbReference>
<dbReference type="GO" id="GO:0008417">
    <property type="term" value="F:fucosyltransferase activity"/>
    <property type="evidence" value="ECO:0007669"/>
    <property type="project" value="InterPro"/>
</dbReference>
<evidence type="ECO:0000256" key="9">
    <source>
        <dbReference type="ARBA" id="ARBA00023034"/>
    </source>
</evidence>
<evidence type="ECO:0000256" key="11">
    <source>
        <dbReference type="ARBA" id="ARBA00023180"/>
    </source>
</evidence>
<evidence type="ECO:0000256" key="6">
    <source>
        <dbReference type="ARBA" id="ARBA00022692"/>
    </source>
</evidence>
<proteinExistence type="inferred from homology"/>
<evidence type="ECO:0000256" key="2">
    <source>
        <dbReference type="ARBA" id="ARBA00004922"/>
    </source>
</evidence>
<feature type="domain" description="Fucosyltransferase C-terminal" evidence="13">
    <location>
        <begin position="280"/>
        <end position="463"/>
    </location>
</feature>
<evidence type="ECO:0000256" key="10">
    <source>
        <dbReference type="ARBA" id="ARBA00023136"/>
    </source>
</evidence>
<evidence type="ECO:0000256" key="8">
    <source>
        <dbReference type="ARBA" id="ARBA00022989"/>
    </source>
</evidence>
<keyword evidence="5 12" id="KW-0808">Transferase</keyword>
<dbReference type="InterPro" id="IPR055270">
    <property type="entry name" value="Glyco_tran_10_C"/>
</dbReference>
<dbReference type="PANTHER" id="PTHR48438:SF1">
    <property type="entry name" value="ALPHA-(1,3)-FUCOSYLTRANSFERASE C-RELATED"/>
    <property type="match status" value="1"/>
</dbReference>
<dbReference type="FunFam" id="3.40.50.11660:FF:000004">
    <property type="entry name" value="Glycoprotein 3-alpha-L-fucosyltransferase A"/>
    <property type="match status" value="1"/>
</dbReference>
<keyword evidence="7" id="KW-0735">Signal-anchor</keyword>
<dbReference type="Pfam" id="PF17039">
    <property type="entry name" value="Glyco_tran_10_N"/>
    <property type="match status" value="1"/>
</dbReference>
<accession>A0A6G1SA28</accession>
<gene>
    <name evidence="15" type="primary">FucTA</name>
    <name evidence="15" type="ORF">g.13858</name>
</gene>